<dbReference type="EC" id="3.4.21.-" evidence="1"/>
<dbReference type="SUPFAM" id="SSF50494">
    <property type="entry name" value="Trypsin-like serine proteases"/>
    <property type="match status" value="1"/>
</dbReference>
<feature type="region of interest" description="Disordered" evidence="2">
    <location>
        <begin position="325"/>
        <end position="352"/>
    </location>
</feature>
<comment type="function">
    <text evidence="1">Peroxisomal protease that mediates both the removal of the leader peptide from proteins containing a PTS2 target sequence and processes several PTS1-containing proteins. Catalyzes the processing of PTS1-proteins involved in the peroxisomal beta-oxidation of fatty acids.</text>
</comment>
<keyword evidence="1" id="KW-0645">Protease</keyword>
<dbReference type="InterPro" id="IPR039245">
    <property type="entry name" value="TYSND1/DEG15"/>
</dbReference>
<comment type="PTM">
    <text evidence="1">The full-lengh TYSND1 is the active the proteolytic processing of PTS1- and PTS2-proteins and in self-cleavage, and intermolecular self-cleavage of TYSND1 down-regulates its protease activity.</text>
</comment>
<dbReference type="GO" id="GO:0031998">
    <property type="term" value="P:regulation of fatty acid beta-oxidation"/>
    <property type="evidence" value="ECO:0007669"/>
    <property type="project" value="TreeGrafter"/>
</dbReference>
<evidence type="ECO:0000313" key="4">
    <source>
        <dbReference type="Proteomes" id="UP001487740"/>
    </source>
</evidence>
<dbReference type="InterPro" id="IPR018625">
    <property type="entry name" value="Pet100"/>
</dbReference>
<evidence type="ECO:0000313" key="3">
    <source>
        <dbReference type="EMBL" id="KAK8406689.1"/>
    </source>
</evidence>
<dbReference type="PANTHER" id="PTHR21004:SF0">
    <property type="entry name" value="PEROXISOMAL LEADER PEPTIDE-PROCESSING PROTEASE"/>
    <property type="match status" value="1"/>
</dbReference>
<dbReference type="InterPro" id="IPR009003">
    <property type="entry name" value="Peptidase_S1_PA"/>
</dbReference>
<dbReference type="GO" id="GO:0016485">
    <property type="term" value="P:protein processing"/>
    <property type="evidence" value="ECO:0007669"/>
    <property type="project" value="InterPro"/>
</dbReference>
<comment type="subcellular location">
    <subcellularLocation>
        <location evidence="1">Peroxisome</location>
    </subcellularLocation>
</comment>
<comment type="similarity">
    <text evidence="1">Belongs to the peptidase S1B family.</text>
</comment>
<dbReference type="PANTHER" id="PTHR21004">
    <property type="entry name" value="SERINE PROTEASE-RELATED"/>
    <property type="match status" value="1"/>
</dbReference>
<dbReference type="EMBL" id="JARAKH010000002">
    <property type="protein sequence ID" value="KAK8406689.1"/>
    <property type="molecule type" value="Genomic_DNA"/>
</dbReference>
<proteinExistence type="inferred from homology"/>
<keyword evidence="1" id="KW-0378">Hydrolase</keyword>
<dbReference type="AlphaFoldDB" id="A0AAW0V3U3"/>
<dbReference type="GO" id="GO:0005739">
    <property type="term" value="C:mitochondrion"/>
    <property type="evidence" value="ECO:0007669"/>
    <property type="project" value="InterPro"/>
</dbReference>
<gene>
    <name evidence="3" type="ORF">O3P69_007337</name>
</gene>
<organism evidence="3 4">
    <name type="scientific">Scylla paramamosain</name>
    <name type="common">Mud crab</name>
    <dbReference type="NCBI Taxonomy" id="85552"/>
    <lineage>
        <taxon>Eukaryota</taxon>
        <taxon>Metazoa</taxon>
        <taxon>Ecdysozoa</taxon>
        <taxon>Arthropoda</taxon>
        <taxon>Crustacea</taxon>
        <taxon>Multicrustacea</taxon>
        <taxon>Malacostraca</taxon>
        <taxon>Eumalacostraca</taxon>
        <taxon>Eucarida</taxon>
        <taxon>Decapoda</taxon>
        <taxon>Pleocyemata</taxon>
        <taxon>Brachyura</taxon>
        <taxon>Eubrachyura</taxon>
        <taxon>Portunoidea</taxon>
        <taxon>Portunidae</taxon>
        <taxon>Portuninae</taxon>
        <taxon>Scylla</taxon>
    </lineage>
</organism>
<comment type="caution">
    <text evidence="3">The sequence shown here is derived from an EMBL/GenBank/DDBJ whole genome shotgun (WGS) entry which is preliminary data.</text>
</comment>
<dbReference type="Pfam" id="PF09803">
    <property type="entry name" value="Pet100"/>
    <property type="match status" value="1"/>
</dbReference>
<evidence type="ECO:0000256" key="2">
    <source>
        <dbReference type="SAM" id="MobiDB-lite"/>
    </source>
</evidence>
<dbReference type="GO" id="GO:0005777">
    <property type="term" value="C:peroxisome"/>
    <property type="evidence" value="ECO:0007669"/>
    <property type="project" value="UniProtKB-SubCell"/>
</dbReference>
<sequence length="494" mass="54188">MAMYMSFPVVLFYVFNQPKYFEEWTVRMRRELYPPLDKMHNEEIEECIRKLHERKEKELLKSLDEEKQWYSPFEQNCKEARTPCRGNFVYVESSPFGSTSPSMFLNSLSHGIICNTGPEGQEVLLTDARCITGSEGAPVFVVTFLQSHTSSALLLPKNLSTQKSNHPTNIAAAAVESQSRNGVIDRNFMEGPLNDMSKSVVCIKCIILTCAHVTYKAIDKKVTVVLSDDRRIQGTVIHQTQPLIMSQGDQRTLPARYSMWDLAVVVTHSPLCPALPLPLATSLPPQGVGVVMAGYGMFPSQILSTPTFSRGVISKVVTLPSSLLHLPSSETSDGGSNEGHTHGASDSDNNFIASDTSKIRTTIIIKRDPNSSDNLSHYLMKLGRTPSGTSSKSVPVPVVMQTTCSVYAGASGGPVVTLHPSYGLQVVGLVVCNMQDSNRVTFPHVNLAIPIPSIATILNTFLKTKDKTVLQYLDVECAAASHVWGLTDTSRSHL</sequence>
<dbReference type="Proteomes" id="UP001487740">
    <property type="component" value="Unassembled WGS sequence"/>
</dbReference>
<dbReference type="InterPro" id="IPR043504">
    <property type="entry name" value="Peptidase_S1_PA_chymotrypsin"/>
</dbReference>
<evidence type="ECO:0000256" key="1">
    <source>
        <dbReference type="PIRNR" id="PIRNR037989"/>
    </source>
</evidence>
<name>A0AAW0V3U3_SCYPA</name>
<dbReference type="Gene3D" id="2.40.10.10">
    <property type="entry name" value="Trypsin-like serine proteases"/>
    <property type="match status" value="1"/>
</dbReference>
<keyword evidence="1" id="KW-0576">Peroxisome</keyword>
<reference evidence="3 4" key="1">
    <citation type="submission" date="2023-03" db="EMBL/GenBank/DDBJ databases">
        <title>High-quality genome of Scylla paramamosain provides insights in environmental adaptation.</title>
        <authorList>
            <person name="Zhang L."/>
        </authorList>
    </citation>
    <scope>NUCLEOTIDE SEQUENCE [LARGE SCALE GENOMIC DNA]</scope>
    <source>
        <strain evidence="3">LZ_2023a</strain>
        <tissue evidence="3">Muscle</tissue>
    </source>
</reference>
<dbReference type="GO" id="GO:0004252">
    <property type="term" value="F:serine-type endopeptidase activity"/>
    <property type="evidence" value="ECO:0007669"/>
    <property type="project" value="InterPro"/>
</dbReference>
<protein>
    <recommendedName>
        <fullName evidence="1">Peroxisomal leader peptide-processing protease</fullName>
        <ecNumber evidence="1">3.4.21.-</ecNumber>
    </recommendedName>
</protein>
<dbReference type="GO" id="GO:0033617">
    <property type="term" value="P:mitochondrial respiratory chain complex IV assembly"/>
    <property type="evidence" value="ECO:0007669"/>
    <property type="project" value="InterPro"/>
</dbReference>
<keyword evidence="4" id="KW-1185">Reference proteome</keyword>
<accession>A0AAW0V3U3</accession>
<keyword evidence="1" id="KW-0720">Serine protease</keyword>